<sequence length="93" mass="11021">MASDKVGCWFVTQLWKNARTIDQKLQMAKSMSKDFQNLRSQTYARFITYEMNLTAYCSRPDQWKRSVEIVLKKHALLDDLDADDNKQKKKKKT</sequence>
<dbReference type="AlphaFoldDB" id="A0A8S3HY07"/>
<accession>A0A8S3HY07</accession>
<comment type="caution">
    <text evidence="1">The sequence shown here is derived from an EMBL/GenBank/DDBJ whole genome shotgun (WGS) entry which is preliminary data.</text>
</comment>
<evidence type="ECO:0000313" key="2">
    <source>
        <dbReference type="Proteomes" id="UP000681720"/>
    </source>
</evidence>
<dbReference type="Proteomes" id="UP000681720">
    <property type="component" value="Unassembled WGS sequence"/>
</dbReference>
<organism evidence="1 2">
    <name type="scientific">Rotaria magnacalcarata</name>
    <dbReference type="NCBI Taxonomy" id="392030"/>
    <lineage>
        <taxon>Eukaryota</taxon>
        <taxon>Metazoa</taxon>
        <taxon>Spiralia</taxon>
        <taxon>Gnathifera</taxon>
        <taxon>Rotifera</taxon>
        <taxon>Eurotatoria</taxon>
        <taxon>Bdelloidea</taxon>
        <taxon>Philodinida</taxon>
        <taxon>Philodinidae</taxon>
        <taxon>Rotaria</taxon>
    </lineage>
</organism>
<protein>
    <submittedName>
        <fullName evidence="1">Uncharacterized protein</fullName>
    </submittedName>
</protein>
<reference evidence="1" key="1">
    <citation type="submission" date="2021-02" db="EMBL/GenBank/DDBJ databases">
        <authorList>
            <person name="Nowell W R."/>
        </authorList>
    </citation>
    <scope>NUCLEOTIDE SEQUENCE</scope>
</reference>
<evidence type="ECO:0000313" key="1">
    <source>
        <dbReference type="EMBL" id="CAF5189520.1"/>
    </source>
</evidence>
<name>A0A8S3HY07_9BILA</name>
<proteinExistence type="predicted"/>
<dbReference type="EMBL" id="CAJOBJ010336432">
    <property type="protein sequence ID" value="CAF5189520.1"/>
    <property type="molecule type" value="Genomic_DNA"/>
</dbReference>
<gene>
    <name evidence="1" type="ORF">GIL414_LOCUS72460</name>
</gene>